<evidence type="ECO:0000256" key="3">
    <source>
        <dbReference type="ARBA" id="ARBA00023004"/>
    </source>
</evidence>
<dbReference type="Gene3D" id="1.10.760.10">
    <property type="entry name" value="Cytochrome c-like domain"/>
    <property type="match status" value="1"/>
</dbReference>
<feature type="chain" id="PRO_5015876278" evidence="5">
    <location>
        <begin position="20"/>
        <end position="150"/>
    </location>
</feature>
<dbReference type="SUPFAM" id="SSF46626">
    <property type="entry name" value="Cytochrome c"/>
    <property type="match status" value="1"/>
</dbReference>
<dbReference type="Proteomes" id="UP000245293">
    <property type="component" value="Unassembled WGS sequence"/>
</dbReference>
<dbReference type="GO" id="GO:0046872">
    <property type="term" value="F:metal ion binding"/>
    <property type="evidence" value="ECO:0007669"/>
    <property type="project" value="UniProtKB-KW"/>
</dbReference>
<gene>
    <name evidence="7" type="ORF">DFK10_08650</name>
</gene>
<dbReference type="GO" id="GO:0009055">
    <property type="term" value="F:electron transfer activity"/>
    <property type="evidence" value="ECO:0007669"/>
    <property type="project" value="InterPro"/>
</dbReference>
<keyword evidence="5" id="KW-0732">Signal</keyword>
<dbReference type="InterPro" id="IPR036909">
    <property type="entry name" value="Cyt_c-like_dom_sf"/>
</dbReference>
<keyword evidence="2 4" id="KW-0479">Metal-binding</keyword>
<name>A0A2V1P797_9RHOB</name>
<evidence type="ECO:0000313" key="7">
    <source>
        <dbReference type="EMBL" id="PWG17102.1"/>
    </source>
</evidence>
<keyword evidence="1 4" id="KW-0349">Heme</keyword>
<dbReference type="AlphaFoldDB" id="A0A2V1P797"/>
<feature type="domain" description="Cytochrome c" evidence="6">
    <location>
        <begin position="26"/>
        <end position="145"/>
    </location>
</feature>
<dbReference type="InterPro" id="IPR009056">
    <property type="entry name" value="Cyt_c-like_dom"/>
</dbReference>
<evidence type="ECO:0000313" key="8">
    <source>
        <dbReference type="Proteomes" id="UP000245293"/>
    </source>
</evidence>
<evidence type="ECO:0000259" key="6">
    <source>
        <dbReference type="PROSITE" id="PS51007"/>
    </source>
</evidence>
<keyword evidence="3 4" id="KW-0408">Iron</keyword>
<dbReference type="Pfam" id="PF00034">
    <property type="entry name" value="Cytochrom_C"/>
    <property type="match status" value="1"/>
</dbReference>
<evidence type="ECO:0000256" key="4">
    <source>
        <dbReference type="PROSITE-ProRule" id="PRU00433"/>
    </source>
</evidence>
<accession>A0A2V1P797</accession>
<dbReference type="GO" id="GO:0020037">
    <property type="term" value="F:heme binding"/>
    <property type="evidence" value="ECO:0007669"/>
    <property type="project" value="InterPro"/>
</dbReference>
<proteinExistence type="predicted"/>
<reference evidence="8" key="1">
    <citation type="submission" date="2018-05" db="EMBL/GenBank/DDBJ databases">
        <authorList>
            <person name="Du Z."/>
            <person name="Wang X."/>
        </authorList>
    </citation>
    <scope>NUCLEOTIDE SEQUENCE [LARGE SCALE GENOMIC DNA]</scope>
    <source>
        <strain evidence="8">WDS4C29</strain>
    </source>
</reference>
<sequence length="150" mass="15977">MTKFAITAAAVLFAAPAFADDHAATGDAAAGERAFGRQCVSCHNVVDDAGDVLAGRPNVRTGPNLYGIAGGTIGSAEEFRYGPAILQLNEEGMTWNEEKFASYVQDPTAWLREATGDDRARSKMAFRVRNPEDAVNIYAYLASLDEGAAE</sequence>
<dbReference type="OrthoDB" id="9805828at2"/>
<keyword evidence="8" id="KW-1185">Reference proteome</keyword>
<organism evidence="7 8">
    <name type="scientific">Salibaculum griseiflavum</name>
    <dbReference type="NCBI Taxonomy" id="1914409"/>
    <lineage>
        <taxon>Bacteria</taxon>
        <taxon>Pseudomonadati</taxon>
        <taxon>Pseudomonadota</taxon>
        <taxon>Alphaproteobacteria</taxon>
        <taxon>Rhodobacterales</taxon>
        <taxon>Roseobacteraceae</taxon>
        <taxon>Salibaculum</taxon>
    </lineage>
</organism>
<dbReference type="PROSITE" id="PS51007">
    <property type="entry name" value="CYTC"/>
    <property type="match status" value="1"/>
</dbReference>
<dbReference type="RefSeq" id="WP_109388622.1">
    <property type="nucleotide sequence ID" value="NZ_QETF01000007.1"/>
</dbReference>
<evidence type="ECO:0000256" key="1">
    <source>
        <dbReference type="ARBA" id="ARBA00022617"/>
    </source>
</evidence>
<feature type="signal peptide" evidence="5">
    <location>
        <begin position="1"/>
        <end position="19"/>
    </location>
</feature>
<dbReference type="EMBL" id="QETF01000007">
    <property type="protein sequence ID" value="PWG17102.1"/>
    <property type="molecule type" value="Genomic_DNA"/>
</dbReference>
<evidence type="ECO:0000256" key="5">
    <source>
        <dbReference type="SAM" id="SignalP"/>
    </source>
</evidence>
<comment type="caution">
    <text evidence="7">The sequence shown here is derived from an EMBL/GenBank/DDBJ whole genome shotgun (WGS) entry which is preliminary data.</text>
</comment>
<protein>
    <submittedName>
        <fullName evidence="7">Cytochrome C</fullName>
    </submittedName>
</protein>
<evidence type="ECO:0000256" key="2">
    <source>
        <dbReference type="ARBA" id="ARBA00022723"/>
    </source>
</evidence>